<accession>A0AAE0WHB5</accession>
<evidence type="ECO:0000313" key="3">
    <source>
        <dbReference type="Proteomes" id="UP001274830"/>
    </source>
</evidence>
<evidence type="ECO:0000313" key="2">
    <source>
        <dbReference type="EMBL" id="KAK3672468.1"/>
    </source>
</evidence>
<evidence type="ECO:0000256" key="1">
    <source>
        <dbReference type="SAM" id="MobiDB-lite"/>
    </source>
</evidence>
<proteinExistence type="predicted"/>
<dbReference type="EMBL" id="JAUTXT010000033">
    <property type="protein sequence ID" value="KAK3672468.1"/>
    <property type="molecule type" value="Genomic_DNA"/>
</dbReference>
<reference evidence="2" key="1">
    <citation type="submission" date="2023-07" db="EMBL/GenBank/DDBJ databases">
        <title>Black Yeasts Isolated from many extreme environments.</title>
        <authorList>
            <person name="Coleine C."/>
            <person name="Stajich J.E."/>
            <person name="Selbmann L."/>
        </authorList>
    </citation>
    <scope>NUCLEOTIDE SEQUENCE</scope>
    <source>
        <strain evidence="2">CCFEE 5485</strain>
    </source>
</reference>
<dbReference type="AlphaFoldDB" id="A0AAE0WHB5"/>
<name>A0AAE0WHB5_9PEZI</name>
<sequence length="609" mass="67637">MSAEVHTWTFANSEVPDDNFSYEPSSLPFGTFGSHRDVAYFVEETTNITSLRYDSGVDLPGYRSSDDNAVVGRDCTSPDAEIDLEETAMSSVAALSSGTHMQSRSGTSGGVRQDDSDSWMWDLFDLDAIPSNHIDWLEWFPPAAEELDNERSTDDDDFSIHSTQSQSRASIRSMLGRMRSKRVAGPYHRSSTIRPYQRLLENCLYCSEPWEREDKALRQHLDQHIQDLFSKANAFCEHCQVLFVTQDALNRHQRTVALNSCCSLPTGHSDICDGNPCGFDFNHLELYTGHHPMADLRAQWSDHDRLKYGQLMRELASQATALRIQAAKVDMHARVRRLVPSIFSWLSEPHGETYDVEDLQLSLSKLTVNSSNRRTSMRRGLARIVGTQLELDTQLYLSVAKNDLPSVARLVERGASCHRALLQAIKRGDCNAVKALWAVTGTLLAESDLTEAIVKYGTSAFNAISEAHIELSRACALEMLYLALHKVFGPDDEANHALLRLALLHIPNINSPGLSNDAVMELRRAVQQMTNIKLLIYNDGSSSPLAWAAAGRDIEAARLLVAGGAIADHITVLIVFDRNPEHMKMAWVEALLGNATGPSQAHGSQIMVS</sequence>
<protein>
    <submittedName>
        <fullName evidence="2">Uncharacterized protein</fullName>
    </submittedName>
</protein>
<organism evidence="2 3">
    <name type="scientific">Recurvomyces mirabilis</name>
    <dbReference type="NCBI Taxonomy" id="574656"/>
    <lineage>
        <taxon>Eukaryota</taxon>
        <taxon>Fungi</taxon>
        <taxon>Dikarya</taxon>
        <taxon>Ascomycota</taxon>
        <taxon>Pezizomycotina</taxon>
        <taxon>Dothideomycetes</taxon>
        <taxon>Dothideomycetidae</taxon>
        <taxon>Mycosphaerellales</taxon>
        <taxon>Teratosphaeriaceae</taxon>
        <taxon>Recurvomyces</taxon>
    </lineage>
</organism>
<feature type="region of interest" description="Disordered" evidence="1">
    <location>
        <begin position="147"/>
        <end position="171"/>
    </location>
</feature>
<comment type="caution">
    <text evidence="2">The sequence shown here is derived from an EMBL/GenBank/DDBJ whole genome shotgun (WGS) entry which is preliminary data.</text>
</comment>
<feature type="compositionally biased region" description="Acidic residues" evidence="1">
    <location>
        <begin position="147"/>
        <end position="157"/>
    </location>
</feature>
<gene>
    <name evidence="2" type="ORF">LTR78_007775</name>
</gene>
<keyword evidence="3" id="KW-1185">Reference proteome</keyword>
<feature type="compositionally biased region" description="Polar residues" evidence="1">
    <location>
        <begin position="160"/>
        <end position="170"/>
    </location>
</feature>
<dbReference type="Proteomes" id="UP001274830">
    <property type="component" value="Unassembled WGS sequence"/>
</dbReference>